<feature type="compositionally biased region" description="Polar residues" evidence="10">
    <location>
        <begin position="325"/>
        <end position="339"/>
    </location>
</feature>
<feature type="compositionally biased region" description="Pro residues" evidence="10">
    <location>
        <begin position="797"/>
        <end position="817"/>
    </location>
</feature>
<evidence type="ECO:0000256" key="1">
    <source>
        <dbReference type="ARBA" id="ARBA00004282"/>
    </source>
</evidence>
<organism evidence="11 12">
    <name type="scientific">Exidia glandulosa HHB12029</name>
    <dbReference type="NCBI Taxonomy" id="1314781"/>
    <lineage>
        <taxon>Eukaryota</taxon>
        <taxon>Fungi</taxon>
        <taxon>Dikarya</taxon>
        <taxon>Basidiomycota</taxon>
        <taxon>Agaricomycotina</taxon>
        <taxon>Agaricomycetes</taxon>
        <taxon>Auriculariales</taxon>
        <taxon>Exidiaceae</taxon>
        <taxon>Exidia</taxon>
    </lineage>
</organism>
<feature type="compositionally biased region" description="Polar residues" evidence="10">
    <location>
        <begin position="475"/>
        <end position="490"/>
    </location>
</feature>
<comment type="similarity">
    <text evidence="3">Belongs to the ADIP family.</text>
</comment>
<dbReference type="OrthoDB" id="312015at2759"/>
<keyword evidence="8" id="KW-0206">Cytoskeleton</keyword>
<dbReference type="GO" id="GO:0035735">
    <property type="term" value="P:intraciliary transport involved in cilium assembly"/>
    <property type="evidence" value="ECO:0007669"/>
    <property type="project" value="TreeGrafter"/>
</dbReference>
<feature type="region of interest" description="Disordered" evidence="10">
    <location>
        <begin position="325"/>
        <end position="347"/>
    </location>
</feature>
<evidence type="ECO:0000256" key="7">
    <source>
        <dbReference type="ARBA" id="ARBA00023054"/>
    </source>
</evidence>
<feature type="region of interest" description="Disordered" evidence="10">
    <location>
        <begin position="734"/>
        <end position="905"/>
    </location>
</feature>
<proteinExistence type="inferred from homology"/>
<gene>
    <name evidence="11" type="ORF">EXIGLDRAFT_833344</name>
</gene>
<dbReference type="PANTHER" id="PTHR46507:SF4">
    <property type="entry name" value="SSX FAMILY MEMBER 2 INTERACTING PROTEIN"/>
    <property type="match status" value="1"/>
</dbReference>
<feature type="compositionally biased region" description="Low complexity" evidence="10">
    <location>
        <begin position="491"/>
        <end position="509"/>
    </location>
</feature>
<feature type="coiled-coil region" evidence="9">
    <location>
        <begin position="412"/>
        <end position="439"/>
    </location>
</feature>
<keyword evidence="5" id="KW-0130">Cell adhesion</keyword>
<feature type="compositionally biased region" description="Basic and acidic residues" evidence="10">
    <location>
        <begin position="518"/>
        <end position="527"/>
    </location>
</feature>
<keyword evidence="4" id="KW-0963">Cytoplasm</keyword>
<keyword evidence="7 9" id="KW-0175">Coiled coil</keyword>
<feature type="compositionally biased region" description="Low complexity" evidence="10">
    <location>
        <begin position="736"/>
        <end position="749"/>
    </location>
</feature>
<protein>
    <submittedName>
        <fullName evidence="11">Uncharacterized protein</fullName>
    </submittedName>
</protein>
<reference evidence="11 12" key="1">
    <citation type="journal article" date="2016" name="Mol. Biol. Evol.">
        <title>Comparative Genomics of Early-Diverging Mushroom-Forming Fungi Provides Insights into the Origins of Lignocellulose Decay Capabilities.</title>
        <authorList>
            <person name="Nagy L.G."/>
            <person name="Riley R."/>
            <person name="Tritt A."/>
            <person name="Adam C."/>
            <person name="Daum C."/>
            <person name="Floudas D."/>
            <person name="Sun H."/>
            <person name="Yadav J.S."/>
            <person name="Pangilinan J."/>
            <person name="Larsson K.H."/>
            <person name="Matsuura K."/>
            <person name="Barry K."/>
            <person name="Labutti K."/>
            <person name="Kuo R."/>
            <person name="Ohm R.A."/>
            <person name="Bhattacharya S.S."/>
            <person name="Shirouzu T."/>
            <person name="Yoshinaga Y."/>
            <person name="Martin F.M."/>
            <person name="Grigoriev I.V."/>
            <person name="Hibbett D.S."/>
        </authorList>
    </citation>
    <scope>NUCLEOTIDE SEQUENCE [LARGE SCALE GENOMIC DNA]</scope>
    <source>
        <strain evidence="11 12">HHB12029</strain>
    </source>
</reference>
<keyword evidence="12" id="KW-1185">Reference proteome</keyword>
<evidence type="ECO:0000256" key="10">
    <source>
        <dbReference type="SAM" id="MobiDB-lite"/>
    </source>
</evidence>
<evidence type="ECO:0000256" key="2">
    <source>
        <dbReference type="ARBA" id="ARBA00004300"/>
    </source>
</evidence>
<evidence type="ECO:0000256" key="5">
    <source>
        <dbReference type="ARBA" id="ARBA00022889"/>
    </source>
</evidence>
<keyword evidence="6" id="KW-0965">Cell junction</keyword>
<dbReference type="Proteomes" id="UP000077266">
    <property type="component" value="Unassembled WGS sequence"/>
</dbReference>
<dbReference type="EMBL" id="KV425938">
    <property type="protein sequence ID" value="KZV96762.1"/>
    <property type="molecule type" value="Genomic_DNA"/>
</dbReference>
<feature type="region of interest" description="Disordered" evidence="10">
    <location>
        <begin position="473"/>
        <end position="695"/>
    </location>
</feature>
<dbReference type="Pfam" id="PF11559">
    <property type="entry name" value="ADIP"/>
    <property type="match status" value="1"/>
</dbReference>
<evidence type="ECO:0000256" key="3">
    <source>
        <dbReference type="ARBA" id="ARBA00009291"/>
    </source>
</evidence>
<dbReference type="PANTHER" id="PTHR46507">
    <property type="entry name" value="AFADIN- AND ALPHA-ACTININ-BINDING PROTEIN"/>
    <property type="match status" value="1"/>
</dbReference>
<dbReference type="GO" id="GO:0007155">
    <property type="term" value="P:cell adhesion"/>
    <property type="evidence" value="ECO:0007669"/>
    <property type="project" value="UniProtKB-KW"/>
</dbReference>
<dbReference type="InParanoid" id="A0A165KRN5"/>
<evidence type="ECO:0000256" key="9">
    <source>
        <dbReference type="SAM" id="Coils"/>
    </source>
</evidence>
<feature type="compositionally biased region" description="Acidic residues" evidence="10">
    <location>
        <begin position="647"/>
        <end position="662"/>
    </location>
</feature>
<name>A0A165KRN5_EXIGL</name>
<evidence type="ECO:0000256" key="6">
    <source>
        <dbReference type="ARBA" id="ARBA00022949"/>
    </source>
</evidence>
<evidence type="ECO:0000313" key="11">
    <source>
        <dbReference type="EMBL" id="KZV96762.1"/>
    </source>
</evidence>
<sequence length="905" mass="97461">MANARKVVRWAYDMANSSLGSPDASLHDLDATLESDLDSGSGSLAYVNAQLLAHGFAHGDGLDLDGLDAGSAKAVVKCILGLLSQRANDVSRTEELTTKYRTLSYDHERLLSLYRTALDKTAKAEQDSQRFKARLAVSQRDLATAETQRKAAMADLSRTRTAMQYLRTTSQQELKRLEKDKQTFCDRFTKISDAQAQLGAASSGMYFSGAPAAANAAVLDGSSIGGGVGILETSLRAAEEARRLLMQENEEFREVMLFVANRLQEATHDATAMAQGPDTVPADLPPLKAAQLFSPPTSTLSNAQNAHAKLLSLSNDLRDALTALGNSVTSGSTPSQTAQAKEKEDARQSEIERLQSVVEQLKAELEKSKTESATFVTQSQALFDRFAADEHFTGAGTAQQESSFQVPGTHDHDELQLRLEEQQQQLDEERRKFTDAAVNLGRQRAELEAARLAFLEEKRSWQVQQILAELPPTPAISTSPLRRSVSTKTTLPVSKPFPSSSSLDSLLRPQVQPPPSVQEHERDDIPPRPDSPSPARDFDSADDPPMIVPMQSPPRKSPPRKSPKQKHVAFAVGSSPLKQRRSPPRSATHRVMASPGNHLHHNTPGRPGSAGGIFASKPEFKHAYSPARPSPLSRIMMLADDSSVIQEQEEEEDGYETEDAREEDERKDHDEDQDDMFPALPSAQRSPTRASFPAMPASLATELHLGASGQHPAARTRLSLPASIVSFDFAAELDLDLPSPSGSGSGSSLDSKEPPPPKSTTPPTASDSSDEDLRLVAGTTTKGGNKENKRPRRGPAVPAPAPAPATKVAPPPKPRVPLSPRKIKSAQAIAAKRVPVPVAPSTKRISPVPPPTTKRISPIPHQAASTATLKPPVVAKPPSRPTSAAARPIAVKTTGAKRVPVSGWK</sequence>
<feature type="compositionally biased region" description="Basic residues" evidence="10">
    <location>
        <begin position="557"/>
        <end position="567"/>
    </location>
</feature>
<evidence type="ECO:0000256" key="4">
    <source>
        <dbReference type="ARBA" id="ARBA00022490"/>
    </source>
</evidence>
<evidence type="ECO:0000313" key="12">
    <source>
        <dbReference type="Proteomes" id="UP000077266"/>
    </source>
</evidence>
<dbReference type="AlphaFoldDB" id="A0A165KRN5"/>
<accession>A0A165KRN5</accession>
<evidence type="ECO:0000256" key="8">
    <source>
        <dbReference type="ARBA" id="ARBA00023212"/>
    </source>
</evidence>
<dbReference type="InterPro" id="IPR021622">
    <property type="entry name" value="Afadin/alpha-actinin-bd"/>
</dbReference>
<comment type="subcellular location">
    <subcellularLocation>
        <location evidence="1">Cell junction</location>
    </subcellularLocation>
    <subcellularLocation>
        <location evidence="2">Cytoplasm</location>
        <location evidence="2">Cytoskeleton</location>
        <location evidence="2">Microtubule organizing center</location>
        <location evidence="2">Centrosome</location>
    </subcellularLocation>
</comment>
<dbReference type="STRING" id="1314781.A0A165KRN5"/>
<dbReference type="InterPro" id="IPR052300">
    <property type="entry name" value="Adhesion_Centrosome_assoc"/>
</dbReference>
<dbReference type="GO" id="GO:0036064">
    <property type="term" value="C:ciliary basal body"/>
    <property type="evidence" value="ECO:0007669"/>
    <property type="project" value="TreeGrafter"/>
</dbReference>